<sequence length="86" mass="10269">MARQAKIEATVGGSVKGHQTLERQRPRMPPKIVHPMAETLDKIERELKPVWKSNLVDMNFDERYELEMANWVPREDRRERVNWNDL</sequence>
<proteinExistence type="predicted"/>
<evidence type="ECO:0000256" key="1">
    <source>
        <dbReference type="SAM" id="MobiDB-lite"/>
    </source>
</evidence>
<dbReference type="AlphaFoldDB" id="A0A915JDN5"/>
<organism evidence="2 3">
    <name type="scientific">Romanomermis culicivorax</name>
    <name type="common">Nematode worm</name>
    <dbReference type="NCBI Taxonomy" id="13658"/>
    <lineage>
        <taxon>Eukaryota</taxon>
        <taxon>Metazoa</taxon>
        <taxon>Ecdysozoa</taxon>
        <taxon>Nematoda</taxon>
        <taxon>Enoplea</taxon>
        <taxon>Dorylaimia</taxon>
        <taxon>Mermithida</taxon>
        <taxon>Mermithoidea</taxon>
        <taxon>Mermithidae</taxon>
        <taxon>Romanomermis</taxon>
    </lineage>
</organism>
<protein>
    <submittedName>
        <fullName evidence="3">Uncharacterized protein</fullName>
    </submittedName>
</protein>
<keyword evidence="2" id="KW-1185">Reference proteome</keyword>
<evidence type="ECO:0000313" key="2">
    <source>
        <dbReference type="Proteomes" id="UP000887565"/>
    </source>
</evidence>
<accession>A0A915JDN5</accession>
<dbReference type="WBParaSite" id="nRc.2.0.1.t24595-RA">
    <property type="protein sequence ID" value="nRc.2.0.1.t24595-RA"/>
    <property type="gene ID" value="nRc.2.0.1.g24595"/>
</dbReference>
<reference evidence="3" key="1">
    <citation type="submission" date="2022-11" db="UniProtKB">
        <authorList>
            <consortium name="WormBaseParasite"/>
        </authorList>
    </citation>
    <scope>IDENTIFICATION</scope>
</reference>
<name>A0A915JDN5_ROMCU</name>
<evidence type="ECO:0000313" key="3">
    <source>
        <dbReference type="WBParaSite" id="nRc.2.0.1.t24595-RA"/>
    </source>
</evidence>
<dbReference type="Proteomes" id="UP000887565">
    <property type="component" value="Unplaced"/>
</dbReference>
<feature type="region of interest" description="Disordered" evidence="1">
    <location>
        <begin position="1"/>
        <end position="28"/>
    </location>
</feature>